<proteinExistence type="predicted"/>
<gene>
    <name evidence="2" type="ORF">DKK76_05855</name>
    <name evidence="1" type="ORF">FPB0191_01222</name>
</gene>
<protein>
    <submittedName>
        <fullName evidence="2">DNA-binding protein</fullName>
    </submittedName>
    <submittedName>
        <fullName evidence="1">Phage-associated protein, BcepMu gp16 family</fullName>
    </submittedName>
</protein>
<dbReference type="EMBL" id="CP009056">
    <property type="protein sequence ID" value="AJA45046.1"/>
    <property type="molecule type" value="Genomic_DNA"/>
</dbReference>
<dbReference type="GO" id="GO:0003677">
    <property type="term" value="F:DNA binding"/>
    <property type="evidence" value="ECO:0007669"/>
    <property type="project" value="UniProtKB-KW"/>
</dbReference>
<dbReference type="RefSeq" id="WP_039104696.1">
    <property type="nucleotide sequence ID" value="NZ_CAMKYU010000009.1"/>
</dbReference>
<dbReference type="OrthoDB" id="5679056at2"/>
<keyword evidence="2" id="KW-0238">DNA-binding</keyword>
<evidence type="ECO:0000313" key="4">
    <source>
        <dbReference type="Proteomes" id="UP000247838"/>
    </source>
</evidence>
<dbReference type="Proteomes" id="UP000030901">
    <property type="component" value="Chromosome"/>
</dbReference>
<dbReference type="InterPro" id="IPR026365">
    <property type="entry name" value="BcepMu_gp16"/>
</dbReference>
<organism evidence="1 3">
    <name type="scientific">Frischella perrara</name>
    <dbReference type="NCBI Taxonomy" id="1267021"/>
    <lineage>
        <taxon>Bacteria</taxon>
        <taxon>Pseudomonadati</taxon>
        <taxon>Pseudomonadota</taxon>
        <taxon>Gammaproteobacteria</taxon>
        <taxon>Orbales</taxon>
        <taxon>Orbaceae</taxon>
        <taxon>Frischella</taxon>
    </lineage>
</organism>
<dbReference type="HOGENOM" id="CLU_185240_2_0_6"/>
<accession>A0A0A7S722</accession>
<sequence length="66" mass="7539">MPKILTPEQVKQKFQQNGKTIKSWAIENGYHPVVVYNVLNGLSKAHRGKTHDIAVKLGLKQTHKYK</sequence>
<name>A0A0A7S722_FRIPE</name>
<evidence type="ECO:0000313" key="2">
    <source>
        <dbReference type="EMBL" id="PXY95303.1"/>
    </source>
</evidence>
<dbReference type="KEGG" id="fpp:FPB0191_01222"/>
<reference evidence="1 3" key="1">
    <citation type="journal article" date="2014" name="Appl. Environ. Microbiol.">
        <title>Gut symbionts from distinct hosts exhibit genotoxic activity via divergent colibactin biosynthetic pathways.</title>
        <authorList>
            <person name="Engel P."/>
            <person name="Vizcaino M.I."/>
            <person name="Crawford J.M."/>
        </authorList>
    </citation>
    <scope>NUCLEOTIDE SEQUENCE [LARGE SCALE GENOMIC DNA]</scope>
    <source>
        <strain evidence="1 3">PEB0191</strain>
    </source>
</reference>
<dbReference type="NCBIfam" id="TIGR04111">
    <property type="entry name" value="BcepMu_gp16"/>
    <property type="match status" value="1"/>
</dbReference>
<evidence type="ECO:0000313" key="1">
    <source>
        <dbReference type="EMBL" id="AJA45046.1"/>
    </source>
</evidence>
<dbReference type="STRING" id="1267021.FPB0191_01222"/>
<keyword evidence="3" id="KW-1185">Reference proteome</keyword>
<evidence type="ECO:0000313" key="3">
    <source>
        <dbReference type="Proteomes" id="UP000030901"/>
    </source>
</evidence>
<dbReference type="EMBL" id="QGLM01000013">
    <property type="protein sequence ID" value="PXY95303.1"/>
    <property type="molecule type" value="Genomic_DNA"/>
</dbReference>
<reference evidence="2 4" key="2">
    <citation type="submission" date="2018-05" db="EMBL/GenBank/DDBJ databases">
        <title>Reference genomes for bee gut microbiota database.</title>
        <authorList>
            <person name="Ellegaard K.M."/>
        </authorList>
    </citation>
    <scope>NUCLEOTIDE SEQUENCE [LARGE SCALE GENOMIC DNA]</scope>
    <source>
        <strain evidence="2 4">ESL0167</strain>
    </source>
</reference>
<dbReference type="AlphaFoldDB" id="A0A0A7S722"/>
<dbReference type="Proteomes" id="UP000247838">
    <property type="component" value="Unassembled WGS sequence"/>
</dbReference>